<dbReference type="GO" id="GO:0003676">
    <property type="term" value="F:nucleic acid binding"/>
    <property type="evidence" value="ECO:0007669"/>
    <property type="project" value="InterPro"/>
</dbReference>
<proteinExistence type="predicted"/>
<comment type="caution">
    <text evidence="3">The sequence shown here is derived from an EMBL/GenBank/DDBJ whole genome shotgun (WGS) entry which is preliminary data.</text>
</comment>
<dbReference type="InterPro" id="IPR002052">
    <property type="entry name" value="DNA_methylase_N6_adenine_CS"/>
</dbReference>
<dbReference type="InterPro" id="IPR029063">
    <property type="entry name" value="SAM-dependent_MTases_sf"/>
</dbReference>
<dbReference type="GO" id="GO:0031167">
    <property type="term" value="P:rRNA methylation"/>
    <property type="evidence" value="ECO:0007669"/>
    <property type="project" value="InterPro"/>
</dbReference>
<dbReference type="Pfam" id="PF03602">
    <property type="entry name" value="Cons_hypoth95"/>
    <property type="match status" value="1"/>
</dbReference>
<dbReference type="PANTHER" id="PTHR43542">
    <property type="entry name" value="METHYLTRANSFERASE"/>
    <property type="match status" value="1"/>
</dbReference>
<dbReference type="SUPFAM" id="SSF53335">
    <property type="entry name" value="S-adenosyl-L-methionine-dependent methyltransferases"/>
    <property type="match status" value="1"/>
</dbReference>
<evidence type="ECO:0000313" key="3">
    <source>
        <dbReference type="EMBL" id="PIP56304.1"/>
    </source>
</evidence>
<evidence type="ECO:0000256" key="1">
    <source>
        <dbReference type="ARBA" id="ARBA00022603"/>
    </source>
</evidence>
<name>A0A2H0BFA2_UNCKA</name>
<dbReference type="PIRSF" id="PIRSF004553">
    <property type="entry name" value="CHP00095"/>
    <property type="match status" value="1"/>
</dbReference>
<evidence type="ECO:0000313" key="4">
    <source>
        <dbReference type="Proteomes" id="UP000228495"/>
    </source>
</evidence>
<protein>
    <submittedName>
        <fullName evidence="3">16S rRNA (Guanine(966)-N(2))-methyltransferase RsmD</fullName>
    </submittedName>
</protein>
<dbReference type="AlphaFoldDB" id="A0A2H0BFA2"/>
<organism evidence="3 4">
    <name type="scientific">candidate division WWE3 bacterium CG22_combo_CG10-13_8_21_14_all_39_12</name>
    <dbReference type="NCBI Taxonomy" id="1975094"/>
    <lineage>
        <taxon>Bacteria</taxon>
        <taxon>Katanobacteria</taxon>
    </lineage>
</organism>
<dbReference type="Proteomes" id="UP000228495">
    <property type="component" value="Unassembled WGS sequence"/>
</dbReference>
<dbReference type="CDD" id="cd02440">
    <property type="entry name" value="AdoMet_MTases"/>
    <property type="match status" value="1"/>
</dbReference>
<keyword evidence="2 3" id="KW-0808">Transferase</keyword>
<dbReference type="GO" id="GO:0008168">
    <property type="term" value="F:methyltransferase activity"/>
    <property type="evidence" value="ECO:0007669"/>
    <property type="project" value="UniProtKB-KW"/>
</dbReference>
<dbReference type="NCBIfam" id="TIGR00095">
    <property type="entry name" value="16S rRNA (guanine(966)-N(2))-methyltransferase RsmD"/>
    <property type="match status" value="1"/>
</dbReference>
<dbReference type="PANTHER" id="PTHR43542:SF1">
    <property type="entry name" value="METHYLTRANSFERASE"/>
    <property type="match status" value="1"/>
</dbReference>
<reference evidence="3 4" key="1">
    <citation type="submission" date="2017-09" db="EMBL/GenBank/DDBJ databases">
        <title>Depth-based differentiation of microbial function through sediment-hosted aquifers and enrichment of novel symbionts in the deep terrestrial subsurface.</title>
        <authorList>
            <person name="Probst A.J."/>
            <person name="Ladd B."/>
            <person name="Jarett J.K."/>
            <person name="Geller-Mcgrath D.E."/>
            <person name="Sieber C.M."/>
            <person name="Emerson J.B."/>
            <person name="Anantharaman K."/>
            <person name="Thomas B.C."/>
            <person name="Malmstrom R."/>
            <person name="Stieglmeier M."/>
            <person name="Klingl A."/>
            <person name="Woyke T."/>
            <person name="Ryan C.M."/>
            <person name="Banfield J.F."/>
        </authorList>
    </citation>
    <scope>NUCLEOTIDE SEQUENCE [LARGE SCALE GENOMIC DNA]</scope>
    <source>
        <strain evidence="3">CG22_combo_CG10-13_8_21_14_all_39_12</strain>
    </source>
</reference>
<dbReference type="EMBL" id="PCSU01000065">
    <property type="protein sequence ID" value="PIP56304.1"/>
    <property type="molecule type" value="Genomic_DNA"/>
</dbReference>
<gene>
    <name evidence="3" type="primary">rsmD</name>
    <name evidence="3" type="ORF">COX05_03795</name>
</gene>
<keyword evidence="1 3" id="KW-0489">Methyltransferase</keyword>
<accession>A0A2H0BFA2</accession>
<dbReference type="InterPro" id="IPR004398">
    <property type="entry name" value="RNA_MeTrfase_RsmD"/>
</dbReference>
<evidence type="ECO:0000256" key="2">
    <source>
        <dbReference type="ARBA" id="ARBA00022679"/>
    </source>
</evidence>
<dbReference type="PROSITE" id="PS00092">
    <property type="entry name" value="N6_MTASE"/>
    <property type="match status" value="1"/>
</dbReference>
<dbReference type="Gene3D" id="3.40.50.150">
    <property type="entry name" value="Vaccinia Virus protein VP39"/>
    <property type="match status" value="1"/>
</dbReference>
<sequence length="192" mass="21945">MRITGGIARGYSIEVPHALDLRPSQEVVRESIFNILGDINNTLILDLYAGTGVLGIEALSRGAKHCDFVEKEKQVASAIRRNIQNVKIQDKADVFEEDARTFINRETFQKYDIIFLDPPYVERPRDVLLMIPKWLHDHGFLIYLHGKGIVLETAHDRELLGKKLVETDTRRFGATYISFIKPRIDDITPEIS</sequence>